<sequence>MSTFEKLSINTATIKKASLAEALELSVAAGLKHIGLWRDKVAEVGLETAVELVKASGLQVSSLCRGGFLTAADGAGQAAALADNKAAILEAKALGTTEIIMVVGGLPDFSVSPGAVDGGGEATAVAGGKDIVLARQRVADRLAELVPFALEHGVRLVLEPLHPMYAADRAVLSTLGQALDLAAPHPVEAVGVVVDTFHVWWDPSLREQIARAGAAGRIASYQVCDFNLPIAADALLSRGFMGDGVIDFASIGQWVAEAGYNGVVEVEIFNEDIWNLPYAQVVDTVKARYAELVEPHLVRELAG</sequence>
<dbReference type="PANTHER" id="PTHR12110:SF52">
    <property type="entry name" value="XYLOSE ISOMERASE"/>
    <property type="match status" value="1"/>
</dbReference>
<dbReference type="PANTHER" id="PTHR12110">
    <property type="entry name" value="HYDROXYPYRUVATE ISOMERASE"/>
    <property type="match status" value="1"/>
</dbReference>
<organism evidence="3 4">
    <name type="scientific">Arthrobacter psychrochitiniphilus</name>
    <dbReference type="NCBI Taxonomy" id="291045"/>
    <lineage>
        <taxon>Bacteria</taxon>
        <taxon>Bacillati</taxon>
        <taxon>Actinomycetota</taxon>
        <taxon>Actinomycetes</taxon>
        <taxon>Micrococcales</taxon>
        <taxon>Micrococcaceae</taxon>
        <taxon>Arthrobacter</taxon>
    </lineage>
</organism>
<dbReference type="InterPro" id="IPR036237">
    <property type="entry name" value="Xyl_isomerase-like_sf"/>
</dbReference>
<dbReference type="Gene3D" id="3.20.20.150">
    <property type="entry name" value="Divalent-metal-dependent TIM barrel enzymes"/>
    <property type="match status" value="1"/>
</dbReference>
<keyword evidence="4" id="KW-1185">Reference proteome</keyword>
<comment type="caution">
    <text evidence="3">The sequence shown here is derived from an EMBL/GenBank/DDBJ whole genome shotgun (WGS) entry which is preliminary data.</text>
</comment>
<dbReference type="GO" id="GO:0016853">
    <property type="term" value="F:isomerase activity"/>
    <property type="evidence" value="ECO:0007669"/>
    <property type="project" value="UniProtKB-KW"/>
</dbReference>
<dbReference type="OrthoDB" id="9787068at2"/>
<feature type="domain" description="Xylose isomerase-like TIM barrel" evidence="2">
    <location>
        <begin position="27"/>
        <end position="280"/>
    </location>
</feature>
<dbReference type="Pfam" id="PF01261">
    <property type="entry name" value="AP_endonuc_2"/>
    <property type="match status" value="1"/>
</dbReference>
<keyword evidence="3" id="KW-0413">Isomerase</keyword>
<proteinExistence type="predicted"/>
<name>A0A2V3DPZ1_9MICC</name>
<accession>A0A2V3DPZ1</accession>
<dbReference type="InterPro" id="IPR013022">
    <property type="entry name" value="Xyl_isomerase-like_TIM-brl"/>
</dbReference>
<dbReference type="InterPro" id="IPR050312">
    <property type="entry name" value="IolE/XylAMocC-like"/>
</dbReference>
<evidence type="ECO:0000313" key="3">
    <source>
        <dbReference type="EMBL" id="PXA64771.1"/>
    </source>
</evidence>
<evidence type="ECO:0000256" key="1">
    <source>
        <dbReference type="ARBA" id="ARBA00023277"/>
    </source>
</evidence>
<protein>
    <submittedName>
        <fullName evidence="3">Xylose isomerase</fullName>
    </submittedName>
</protein>
<dbReference type="EMBL" id="QHLZ01000008">
    <property type="protein sequence ID" value="PXA64771.1"/>
    <property type="molecule type" value="Genomic_DNA"/>
</dbReference>
<dbReference type="SUPFAM" id="SSF51658">
    <property type="entry name" value="Xylose isomerase-like"/>
    <property type="match status" value="1"/>
</dbReference>
<dbReference type="RefSeq" id="WP_110106799.1">
    <property type="nucleotide sequence ID" value="NZ_JACBZZ010000001.1"/>
</dbReference>
<dbReference type="Proteomes" id="UP000246303">
    <property type="component" value="Unassembled WGS sequence"/>
</dbReference>
<evidence type="ECO:0000313" key="4">
    <source>
        <dbReference type="Proteomes" id="UP000246303"/>
    </source>
</evidence>
<gene>
    <name evidence="3" type="ORF">CVS29_13210</name>
</gene>
<dbReference type="AlphaFoldDB" id="A0A2V3DPZ1"/>
<reference evidence="3 4" key="1">
    <citation type="submission" date="2018-05" db="EMBL/GenBank/DDBJ databases">
        <title>Genetic diversity of glacier-inhabiting Cryobacterium bacteria in China and description of Cryobacterium mengkeensis sp. nov. and Arthrobacter glacialis sp. nov.</title>
        <authorList>
            <person name="Liu Q."/>
            <person name="Xin Y.-H."/>
        </authorList>
    </citation>
    <scope>NUCLEOTIDE SEQUENCE [LARGE SCALE GENOMIC DNA]</scope>
    <source>
        <strain evidence="3 4">GP3</strain>
    </source>
</reference>
<keyword evidence="1" id="KW-0119">Carbohydrate metabolism</keyword>
<evidence type="ECO:0000259" key="2">
    <source>
        <dbReference type="Pfam" id="PF01261"/>
    </source>
</evidence>